<evidence type="ECO:0000256" key="1">
    <source>
        <dbReference type="SAM" id="MobiDB-lite"/>
    </source>
</evidence>
<reference evidence="3 4" key="1">
    <citation type="submission" date="2018-09" db="EMBL/GenBank/DDBJ databases">
        <authorList>
            <person name="Zhu H."/>
        </authorList>
    </citation>
    <scope>NUCLEOTIDE SEQUENCE [LARGE SCALE GENOMIC DNA]</scope>
    <source>
        <strain evidence="3 4">K2R10-39</strain>
    </source>
</reference>
<keyword evidence="2" id="KW-0732">Signal</keyword>
<dbReference type="OrthoDB" id="9180744at2"/>
<feature type="signal peptide" evidence="2">
    <location>
        <begin position="1"/>
        <end position="23"/>
    </location>
</feature>
<feature type="region of interest" description="Disordered" evidence="1">
    <location>
        <begin position="26"/>
        <end position="48"/>
    </location>
</feature>
<feature type="chain" id="PRO_5019527938" evidence="2">
    <location>
        <begin position="24"/>
        <end position="113"/>
    </location>
</feature>
<dbReference type="InterPro" id="IPR042230">
    <property type="entry name" value="CusF_sf"/>
</dbReference>
<gene>
    <name evidence="3" type="ORF">D3870_02630</name>
</gene>
<proteinExistence type="predicted"/>
<evidence type="ECO:0000313" key="4">
    <source>
        <dbReference type="Proteomes" id="UP000285190"/>
    </source>
</evidence>
<comment type="caution">
    <text evidence="3">The sequence shown here is derived from an EMBL/GenBank/DDBJ whole genome shotgun (WGS) entry which is preliminary data.</text>
</comment>
<keyword evidence="4" id="KW-1185">Reference proteome</keyword>
<dbReference type="AlphaFoldDB" id="A0A418WXW3"/>
<dbReference type="InterPro" id="IPR021647">
    <property type="entry name" value="CusF_Ec"/>
</dbReference>
<dbReference type="RefSeq" id="WP_119736439.1">
    <property type="nucleotide sequence ID" value="NZ_QYUN01000002.1"/>
</dbReference>
<dbReference type="Pfam" id="PF11604">
    <property type="entry name" value="CusF_Ec"/>
    <property type="match status" value="1"/>
</dbReference>
<accession>A0A418WXW3</accession>
<name>A0A418WXW3_9BURK</name>
<dbReference type="Proteomes" id="UP000285190">
    <property type="component" value="Unassembled WGS sequence"/>
</dbReference>
<protein>
    <submittedName>
        <fullName evidence="3">RND transporter</fullName>
    </submittedName>
</protein>
<feature type="compositionally biased region" description="Polar residues" evidence="1">
    <location>
        <begin position="26"/>
        <end position="40"/>
    </location>
</feature>
<dbReference type="Gene3D" id="2.40.50.320">
    <property type="entry name" value="Copper binding periplasmic protein CusF"/>
    <property type="match status" value="1"/>
</dbReference>
<evidence type="ECO:0000256" key="2">
    <source>
        <dbReference type="SAM" id="SignalP"/>
    </source>
</evidence>
<sequence length="113" mass="11952">MKHLSAIALAALLGLATPLIAAAATDTTGSAETKPTQDSAAMSDGEVKKIDKDAGKVTIKHGELKNLDMPPMTMVFRVKDASVLDQLKAGDKIRFVADKSGGQFTVTRVEVRK</sequence>
<evidence type="ECO:0000313" key="3">
    <source>
        <dbReference type="EMBL" id="RJG05059.1"/>
    </source>
</evidence>
<organism evidence="3 4">
    <name type="scientific">Noviherbaspirillum cavernae</name>
    <dbReference type="NCBI Taxonomy" id="2320862"/>
    <lineage>
        <taxon>Bacteria</taxon>
        <taxon>Pseudomonadati</taxon>
        <taxon>Pseudomonadota</taxon>
        <taxon>Betaproteobacteria</taxon>
        <taxon>Burkholderiales</taxon>
        <taxon>Oxalobacteraceae</taxon>
        <taxon>Noviherbaspirillum</taxon>
    </lineage>
</organism>
<dbReference type="EMBL" id="QYUN01000002">
    <property type="protein sequence ID" value="RJG05059.1"/>
    <property type="molecule type" value="Genomic_DNA"/>
</dbReference>